<dbReference type="SUPFAM" id="SSF51905">
    <property type="entry name" value="FAD/NAD(P)-binding domain"/>
    <property type="match status" value="1"/>
</dbReference>
<evidence type="ECO:0000259" key="2">
    <source>
        <dbReference type="Pfam" id="PF07992"/>
    </source>
</evidence>
<dbReference type="RefSeq" id="WP_357993912.1">
    <property type="nucleotide sequence ID" value="NZ_JBEYBR010000199.1"/>
</dbReference>
<dbReference type="Proteomes" id="UP001550535">
    <property type="component" value="Unassembled WGS sequence"/>
</dbReference>
<organism evidence="3 4">
    <name type="scientific">Nocardia niwae</name>
    <dbReference type="NCBI Taxonomy" id="626084"/>
    <lineage>
        <taxon>Bacteria</taxon>
        <taxon>Bacillati</taxon>
        <taxon>Actinomycetota</taxon>
        <taxon>Actinomycetes</taxon>
        <taxon>Mycobacteriales</taxon>
        <taxon>Nocardiaceae</taxon>
        <taxon>Nocardia</taxon>
    </lineage>
</organism>
<dbReference type="PANTHER" id="PTHR22912:SF151">
    <property type="entry name" value="DIHYDROLIPOYL DEHYDROGENASE, MITOCHONDRIAL"/>
    <property type="match status" value="1"/>
</dbReference>
<proteinExistence type="inferred from homology"/>
<reference evidence="3 4" key="1">
    <citation type="submission" date="2024-06" db="EMBL/GenBank/DDBJ databases">
        <title>The Natural Products Discovery Center: Release of the First 8490 Sequenced Strains for Exploring Actinobacteria Biosynthetic Diversity.</title>
        <authorList>
            <person name="Kalkreuter E."/>
            <person name="Kautsar S.A."/>
            <person name="Yang D."/>
            <person name="Bader C.D."/>
            <person name="Teijaro C.N."/>
            <person name="Fluegel L."/>
            <person name="Davis C.M."/>
            <person name="Simpson J.R."/>
            <person name="Lauterbach L."/>
            <person name="Steele A.D."/>
            <person name="Gui C."/>
            <person name="Meng S."/>
            <person name="Li G."/>
            <person name="Viehrig K."/>
            <person name="Ye F."/>
            <person name="Su P."/>
            <person name="Kiefer A.F."/>
            <person name="Nichols A."/>
            <person name="Cepeda A.J."/>
            <person name="Yan W."/>
            <person name="Fan B."/>
            <person name="Jiang Y."/>
            <person name="Adhikari A."/>
            <person name="Zheng C.-J."/>
            <person name="Schuster L."/>
            <person name="Cowan T.M."/>
            <person name="Smanski M.J."/>
            <person name="Chevrette M.G."/>
            <person name="De Carvalho L.P.S."/>
            <person name="Shen B."/>
        </authorList>
    </citation>
    <scope>NUCLEOTIDE SEQUENCE [LARGE SCALE GENOMIC DNA]</scope>
    <source>
        <strain evidence="3 4">NPDC019434</strain>
    </source>
</reference>
<dbReference type="PANTHER" id="PTHR22912">
    <property type="entry name" value="DISULFIDE OXIDOREDUCTASE"/>
    <property type="match status" value="1"/>
</dbReference>
<evidence type="ECO:0000256" key="1">
    <source>
        <dbReference type="ARBA" id="ARBA00007532"/>
    </source>
</evidence>
<dbReference type="InterPro" id="IPR023753">
    <property type="entry name" value="FAD/NAD-binding_dom"/>
</dbReference>
<dbReference type="Gene3D" id="3.50.50.60">
    <property type="entry name" value="FAD/NAD(P)-binding domain"/>
    <property type="match status" value="1"/>
</dbReference>
<accession>A0ABV2XLE4</accession>
<protein>
    <submittedName>
        <fullName evidence="3">FAD-dependent oxidoreductase</fullName>
    </submittedName>
</protein>
<dbReference type="InterPro" id="IPR036188">
    <property type="entry name" value="FAD/NAD-bd_sf"/>
</dbReference>
<name>A0ABV2XLE4_9NOCA</name>
<gene>
    <name evidence="3" type="ORF">ABZ507_33465</name>
</gene>
<keyword evidence="4" id="KW-1185">Reference proteome</keyword>
<dbReference type="EMBL" id="JBEYBR010000199">
    <property type="protein sequence ID" value="MEU2126722.1"/>
    <property type="molecule type" value="Genomic_DNA"/>
</dbReference>
<feature type="domain" description="FAD/NAD(P)-binding" evidence="2">
    <location>
        <begin position="8"/>
        <end position="130"/>
    </location>
</feature>
<feature type="non-terminal residue" evidence="3">
    <location>
        <position position="134"/>
    </location>
</feature>
<evidence type="ECO:0000313" key="4">
    <source>
        <dbReference type="Proteomes" id="UP001550535"/>
    </source>
</evidence>
<evidence type="ECO:0000313" key="3">
    <source>
        <dbReference type="EMBL" id="MEU2126722.1"/>
    </source>
</evidence>
<comment type="caution">
    <text evidence="3">The sequence shown here is derived from an EMBL/GenBank/DDBJ whole genome shotgun (WGS) entry which is preliminary data.</text>
</comment>
<sequence>MSSTAADYDVIVIGGGPAGENAAAYAVAGSDRTAAIVERELVGGECSYWACIPSKALLRPGHVLAAARAMPGVSATGLDVEAVLRRRDAFVHDHDDSSQADWARSNRIDVLRGSGRLTGVRSVEVGGRQLRARH</sequence>
<dbReference type="InterPro" id="IPR050151">
    <property type="entry name" value="Class-I_Pyr_Nuc-Dis_Oxidored"/>
</dbReference>
<comment type="similarity">
    <text evidence="1">Belongs to the class-I pyridine nucleotide-disulfide oxidoreductase family.</text>
</comment>
<dbReference type="Pfam" id="PF07992">
    <property type="entry name" value="Pyr_redox_2"/>
    <property type="match status" value="1"/>
</dbReference>
<dbReference type="PRINTS" id="PR00411">
    <property type="entry name" value="PNDRDTASEI"/>
</dbReference>